<sequence>MAKYKVDEIKEEAEKNLANYKGRKGSGKTFNPIDIQRLRTYVYKVLFLCREIKKLQKKLKKYGT</sequence>
<organism evidence="1">
    <name type="scientific">marine sediment metagenome</name>
    <dbReference type="NCBI Taxonomy" id="412755"/>
    <lineage>
        <taxon>unclassified sequences</taxon>
        <taxon>metagenomes</taxon>
        <taxon>ecological metagenomes</taxon>
    </lineage>
</organism>
<dbReference type="EMBL" id="LAZR01012413">
    <property type="protein sequence ID" value="KKM26955.1"/>
    <property type="molecule type" value="Genomic_DNA"/>
</dbReference>
<protein>
    <submittedName>
        <fullName evidence="1">Uncharacterized protein</fullName>
    </submittedName>
</protein>
<accession>A0A0F9LHI6</accession>
<dbReference type="AlphaFoldDB" id="A0A0F9LHI6"/>
<comment type="caution">
    <text evidence="1">The sequence shown here is derived from an EMBL/GenBank/DDBJ whole genome shotgun (WGS) entry which is preliminary data.</text>
</comment>
<name>A0A0F9LHI6_9ZZZZ</name>
<reference evidence="1" key="1">
    <citation type="journal article" date="2015" name="Nature">
        <title>Complex archaea that bridge the gap between prokaryotes and eukaryotes.</title>
        <authorList>
            <person name="Spang A."/>
            <person name="Saw J.H."/>
            <person name="Jorgensen S.L."/>
            <person name="Zaremba-Niedzwiedzka K."/>
            <person name="Martijn J."/>
            <person name="Lind A.E."/>
            <person name="van Eijk R."/>
            <person name="Schleper C."/>
            <person name="Guy L."/>
            <person name="Ettema T.J."/>
        </authorList>
    </citation>
    <scope>NUCLEOTIDE SEQUENCE</scope>
</reference>
<proteinExistence type="predicted"/>
<gene>
    <name evidence="1" type="ORF">LCGC14_1579600</name>
</gene>
<evidence type="ECO:0000313" key="1">
    <source>
        <dbReference type="EMBL" id="KKM26955.1"/>
    </source>
</evidence>